<dbReference type="GO" id="GO:0008270">
    <property type="term" value="F:zinc ion binding"/>
    <property type="evidence" value="ECO:0007669"/>
    <property type="project" value="UniProtKB-KW"/>
</dbReference>
<dbReference type="PROSITE" id="PS50158">
    <property type="entry name" value="ZF_CCHC"/>
    <property type="match status" value="1"/>
</dbReference>
<sequence length="511" mass="57209">MNRFLIRSILGRVWGLAEVDWGVKIKRVTTEAMFMIFSFKNENDLKRIVKKSPWLLNNGVLILQRLSKIPTKWEDELTRFPLAGRVLNLPTISITRNNMLRLATMAGEVIEVQKEEVTQITLNGFFCSKYGFRLINLFVQGFLFLVLGAGFGCRSGMNDKPMCFSCGQAGHDFSTCANKPEKISGGEGKRSAAYGAWLKVEERPLGNREKKPHEEARGAGMIRSRSLRDEIGSGELRKSIQEPVGDFSILDSVRTIGEEQGIDLVPRIANQNSLRVEVPASNPPLPFDFVNLMDKIDVQRVERDFENEGGSGIKRRADYWDFLNRGNGLEHESGKRVHRKVFGVQASSKSGISNEGGGRKNKVVAKKNKKIHTKLKPPSLTTKKEAAEPIEKTVKDKGLGSPWTLKTLCSHKKDFLGMIFLSETRLNEAAMERIRVVLGFDSCFVVAAKGKSGGLALLWKEPFEVSVKSFTVCDIDAIVENGLGFTWRFTGFYGSPNPGGRKYSWQLLERL</sequence>
<dbReference type="EnsemblPlants" id="evm.model.10.420">
    <property type="protein sequence ID" value="cds.evm.model.10.420"/>
    <property type="gene ID" value="evm.TU.10.420"/>
</dbReference>
<protein>
    <recommendedName>
        <fullName evidence="3">CCHC-type domain-containing protein</fullName>
    </recommendedName>
</protein>
<evidence type="ECO:0000313" key="5">
    <source>
        <dbReference type="Proteomes" id="UP000596661"/>
    </source>
</evidence>
<accession>A0A803QNR2</accession>
<evidence type="ECO:0000256" key="2">
    <source>
        <dbReference type="SAM" id="Phobius"/>
    </source>
</evidence>
<keyword evidence="2" id="KW-0812">Transmembrane</keyword>
<dbReference type="Proteomes" id="UP000596661">
    <property type="component" value="Unassembled WGS sequence"/>
</dbReference>
<dbReference type="Gene3D" id="3.60.10.10">
    <property type="entry name" value="Endonuclease/exonuclease/phosphatase"/>
    <property type="match status" value="1"/>
</dbReference>
<keyword evidence="1" id="KW-0479">Metal-binding</keyword>
<dbReference type="Pfam" id="PF14111">
    <property type="entry name" value="DUF4283"/>
    <property type="match status" value="1"/>
</dbReference>
<reference evidence="4" key="1">
    <citation type="submission" date="2021-03" db="UniProtKB">
        <authorList>
            <consortium name="EnsemblPlants"/>
        </authorList>
    </citation>
    <scope>IDENTIFICATION</scope>
</reference>
<evidence type="ECO:0000313" key="4">
    <source>
        <dbReference type="EnsemblPlants" id="cds.evm.model.10.420"/>
    </source>
</evidence>
<organism evidence="4 5">
    <name type="scientific">Cannabis sativa</name>
    <name type="common">Hemp</name>
    <name type="synonym">Marijuana</name>
    <dbReference type="NCBI Taxonomy" id="3483"/>
    <lineage>
        <taxon>Eukaryota</taxon>
        <taxon>Viridiplantae</taxon>
        <taxon>Streptophyta</taxon>
        <taxon>Embryophyta</taxon>
        <taxon>Tracheophyta</taxon>
        <taxon>Spermatophyta</taxon>
        <taxon>Magnoliopsida</taxon>
        <taxon>eudicotyledons</taxon>
        <taxon>Gunneridae</taxon>
        <taxon>Pentapetalae</taxon>
        <taxon>rosids</taxon>
        <taxon>fabids</taxon>
        <taxon>Rosales</taxon>
        <taxon>Cannabaceae</taxon>
        <taxon>Cannabis</taxon>
    </lineage>
</organism>
<feature type="transmembrane region" description="Helical" evidence="2">
    <location>
        <begin position="134"/>
        <end position="152"/>
    </location>
</feature>
<keyword evidence="2" id="KW-0472">Membrane</keyword>
<dbReference type="AlphaFoldDB" id="A0A803QNR2"/>
<dbReference type="InterPro" id="IPR001878">
    <property type="entry name" value="Znf_CCHC"/>
</dbReference>
<keyword evidence="1" id="KW-0862">Zinc</keyword>
<proteinExistence type="predicted"/>
<dbReference type="InterPro" id="IPR036691">
    <property type="entry name" value="Endo/exonu/phosph_ase_sf"/>
</dbReference>
<dbReference type="PANTHER" id="PTHR31286">
    <property type="entry name" value="GLYCINE-RICH CELL WALL STRUCTURAL PROTEIN 1.8-LIKE"/>
    <property type="match status" value="1"/>
</dbReference>
<feature type="domain" description="CCHC-type" evidence="3">
    <location>
        <begin position="163"/>
        <end position="176"/>
    </location>
</feature>
<dbReference type="InterPro" id="IPR040256">
    <property type="entry name" value="At4g02000-like"/>
</dbReference>
<keyword evidence="5" id="KW-1185">Reference proteome</keyword>
<dbReference type="EMBL" id="UZAU01000801">
    <property type="status" value="NOT_ANNOTATED_CDS"/>
    <property type="molecule type" value="Genomic_DNA"/>
</dbReference>
<keyword evidence="2" id="KW-1133">Transmembrane helix</keyword>
<evidence type="ECO:0000256" key="1">
    <source>
        <dbReference type="PROSITE-ProRule" id="PRU00047"/>
    </source>
</evidence>
<dbReference type="InterPro" id="IPR025558">
    <property type="entry name" value="DUF4283"/>
</dbReference>
<dbReference type="Gramene" id="evm.model.10.420">
    <property type="protein sequence ID" value="cds.evm.model.10.420"/>
    <property type="gene ID" value="evm.TU.10.420"/>
</dbReference>
<keyword evidence="1" id="KW-0863">Zinc-finger</keyword>
<dbReference type="GO" id="GO:0003676">
    <property type="term" value="F:nucleic acid binding"/>
    <property type="evidence" value="ECO:0007669"/>
    <property type="project" value="InterPro"/>
</dbReference>
<dbReference type="PANTHER" id="PTHR31286:SF180">
    <property type="entry name" value="OS10G0362600 PROTEIN"/>
    <property type="match status" value="1"/>
</dbReference>
<name>A0A803QNR2_CANSA</name>
<evidence type="ECO:0000259" key="3">
    <source>
        <dbReference type="PROSITE" id="PS50158"/>
    </source>
</evidence>